<dbReference type="EMBL" id="LSMT01000287">
    <property type="protein sequence ID" value="PFX21205.1"/>
    <property type="molecule type" value="Genomic_DNA"/>
</dbReference>
<evidence type="ECO:0000313" key="4">
    <source>
        <dbReference type="Proteomes" id="UP000225706"/>
    </source>
</evidence>
<keyword evidence="4" id="KW-1185">Reference proteome</keyword>
<dbReference type="SUPFAM" id="SSF56672">
    <property type="entry name" value="DNA/RNA polymerases"/>
    <property type="match status" value="1"/>
</dbReference>
<comment type="caution">
    <text evidence="3">The sequence shown here is derived from an EMBL/GenBank/DDBJ whole genome shotgun (WGS) entry which is preliminary data.</text>
</comment>
<organism evidence="3 4">
    <name type="scientific">Stylophora pistillata</name>
    <name type="common">Smooth cauliflower coral</name>
    <dbReference type="NCBI Taxonomy" id="50429"/>
    <lineage>
        <taxon>Eukaryota</taxon>
        <taxon>Metazoa</taxon>
        <taxon>Cnidaria</taxon>
        <taxon>Anthozoa</taxon>
        <taxon>Hexacorallia</taxon>
        <taxon>Scleractinia</taxon>
        <taxon>Astrocoeniina</taxon>
        <taxon>Pocilloporidae</taxon>
        <taxon>Stylophora</taxon>
    </lineage>
</organism>
<dbReference type="Pfam" id="PF00078">
    <property type="entry name" value="RVT_1"/>
    <property type="match status" value="1"/>
</dbReference>
<dbReference type="Proteomes" id="UP000225706">
    <property type="component" value="Unassembled WGS sequence"/>
</dbReference>
<accession>A0A2B4RY80</accession>
<proteinExistence type="predicted"/>
<gene>
    <name evidence="3" type="primary">pol</name>
    <name evidence="3" type="ORF">AWC38_SpisGene14330</name>
</gene>
<feature type="compositionally biased region" description="Polar residues" evidence="1">
    <location>
        <begin position="651"/>
        <end position="663"/>
    </location>
</feature>
<dbReference type="InterPro" id="IPR043502">
    <property type="entry name" value="DNA/RNA_pol_sf"/>
</dbReference>
<protein>
    <submittedName>
        <fullName evidence="3">RNA-directed DNA polymerase from mobile element jockey</fullName>
    </submittedName>
</protein>
<dbReference type="InterPro" id="IPR000477">
    <property type="entry name" value="RT_dom"/>
</dbReference>
<dbReference type="AlphaFoldDB" id="A0A2B4RY80"/>
<feature type="domain" description="Reverse transcriptase" evidence="2">
    <location>
        <begin position="203"/>
        <end position="456"/>
    </location>
</feature>
<reference evidence="4" key="1">
    <citation type="journal article" date="2017" name="bioRxiv">
        <title>Comparative analysis of the genomes of Stylophora pistillata and Acropora digitifera provides evidence for extensive differences between species of corals.</title>
        <authorList>
            <person name="Voolstra C.R."/>
            <person name="Li Y."/>
            <person name="Liew Y.J."/>
            <person name="Baumgarten S."/>
            <person name="Zoccola D."/>
            <person name="Flot J.-F."/>
            <person name="Tambutte S."/>
            <person name="Allemand D."/>
            <person name="Aranda M."/>
        </authorList>
    </citation>
    <scope>NUCLEOTIDE SEQUENCE [LARGE SCALE GENOMIC DNA]</scope>
</reference>
<sequence>MSDMFLSAVNECIPRRTAKRTSNAPWISGDLIKLCRRKKVLYKRAKKTCALSDWNKYRKFNNYVKKECNSARRQFINNLADELKTGNSSKPFWNFVQSKRKVKCDLASLKVNDSYLNDDLSIANCMNSYFSSVFTVEDHENFPDLEYITDEKLCNIFCSATEVEKLLRNLNIYKSSGPDYISPRILRECAQVLSSPLALFLNTSFSQGQLPSIWKSAHITPVHKKGSKNLMENYRQISLTCIVCKIAEAVVKSRVVDFWSDLNLFNPDQFAYLRGKSTLAQLLTCYNDWAKARNCSQQTDIIFLDLSKAFDSVPHERLLLKLQRYGIDGSLLLWIRNFLTNRRQRVVLRGNCSDWSPVISGVPQGTVLGPILFIIYINDISANIASTVKIYADDTKIYRKIMEPDKDIPALQLDLNKLSDWANKWQLRFNPEKCEVMRVTHSRDRSKPSYSLGTQLKSVDSAKDLGVTINYDLSWGKHVSYIVNKANKVLGIIRRSLGNDNRYAFSCLFKSLVRPILEYAVPVWSPYQKKDIESLEKVQRRASRLALKQKRGEMSYEDRCRLLNWQTLEKRREFLSLIQCYKIVLEIDSLHFSDFFELTKYKTSDVFVDSDDDASEEDLPLATALRKCNSSTSLPTAPDDQPIPNDDESATFPSTAPDNQPASNDDVPAAPSDTQIISEPSAPSSAPPSPSSDTDSPVIDAEGFIKPTTTVPKSRERRAAPSAPDSLACIRTPTTPVLVSGKVRSRNSSVNELNDNSDMETDTSNFRKAQTEESPGKKSGGRKKK</sequence>
<keyword evidence="3" id="KW-0695">RNA-directed DNA polymerase</keyword>
<dbReference type="OrthoDB" id="5954387at2759"/>
<dbReference type="GO" id="GO:0003964">
    <property type="term" value="F:RNA-directed DNA polymerase activity"/>
    <property type="evidence" value="ECO:0007669"/>
    <property type="project" value="UniProtKB-KW"/>
</dbReference>
<evidence type="ECO:0000259" key="2">
    <source>
        <dbReference type="PROSITE" id="PS50878"/>
    </source>
</evidence>
<evidence type="ECO:0000256" key="1">
    <source>
        <dbReference type="SAM" id="MobiDB-lite"/>
    </source>
</evidence>
<evidence type="ECO:0000313" key="3">
    <source>
        <dbReference type="EMBL" id="PFX21205.1"/>
    </source>
</evidence>
<name>A0A2B4RY80_STYPI</name>
<dbReference type="PANTHER" id="PTHR33332">
    <property type="entry name" value="REVERSE TRANSCRIPTASE DOMAIN-CONTAINING PROTEIN"/>
    <property type="match status" value="1"/>
</dbReference>
<keyword evidence="3" id="KW-0548">Nucleotidyltransferase</keyword>
<feature type="region of interest" description="Disordered" evidence="1">
    <location>
        <begin position="629"/>
        <end position="785"/>
    </location>
</feature>
<keyword evidence="3" id="KW-0808">Transferase</keyword>
<dbReference type="PROSITE" id="PS50878">
    <property type="entry name" value="RT_POL"/>
    <property type="match status" value="1"/>
</dbReference>
<dbReference type="CDD" id="cd01650">
    <property type="entry name" value="RT_nLTR_like"/>
    <property type="match status" value="1"/>
</dbReference>